<feature type="domain" description="Small nuclear ribonucleoprotein Prp3 C-terminal" evidence="6">
    <location>
        <begin position="335"/>
        <end position="447"/>
    </location>
</feature>
<dbReference type="InterPro" id="IPR010541">
    <property type="entry name" value="Prp3_C"/>
</dbReference>
<dbReference type="Pfam" id="PF06544">
    <property type="entry name" value="Prp3_C"/>
    <property type="match status" value="1"/>
</dbReference>
<protein>
    <submittedName>
        <fullName evidence="8">U4/U6 associated RNA splicing factor</fullName>
    </submittedName>
</protein>
<feature type="compositionally biased region" description="Polar residues" evidence="5">
    <location>
        <begin position="9"/>
        <end position="25"/>
    </location>
</feature>
<reference evidence="8" key="1">
    <citation type="submission" date="2022-10" db="EMBL/GenBank/DDBJ databases">
        <title>Adaptive evolution leads to modifications in subtelomeric GC content in a zoonotic Cryptosporidium species.</title>
        <authorList>
            <person name="Li J."/>
            <person name="Feng Y."/>
            <person name="Xiao L."/>
        </authorList>
    </citation>
    <scope>NUCLEOTIDE SEQUENCE</scope>
    <source>
        <strain evidence="8">25894</strain>
    </source>
</reference>
<feature type="domain" description="Pre-mRNA-splicing factor 3" evidence="7">
    <location>
        <begin position="112"/>
        <end position="310"/>
    </location>
</feature>
<dbReference type="PANTHER" id="PTHR14212">
    <property type="entry name" value="U4/U6-ASSOCIATED RNA SPLICING FACTOR-RELATED"/>
    <property type="match status" value="1"/>
</dbReference>
<name>A0ABQ8P6U9_9CRYT</name>
<keyword evidence="9" id="KW-1185">Reference proteome</keyword>
<evidence type="ECO:0000259" key="7">
    <source>
        <dbReference type="Pfam" id="PF08572"/>
    </source>
</evidence>
<evidence type="ECO:0000313" key="9">
    <source>
        <dbReference type="Proteomes" id="UP001071777"/>
    </source>
</evidence>
<keyword evidence="2" id="KW-0507">mRNA processing</keyword>
<evidence type="ECO:0000259" key="6">
    <source>
        <dbReference type="Pfam" id="PF06544"/>
    </source>
</evidence>
<dbReference type="InterPro" id="IPR027104">
    <property type="entry name" value="Prp3"/>
</dbReference>
<proteinExistence type="predicted"/>
<gene>
    <name evidence="8" type="ORF">OJ252_1894</name>
</gene>
<keyword evidence="4" id="KW-0539">Nucleus</keyword>
<organism evidence="8 9">
    <name type="scientific">Cryptosporidium canis</name>
    <dbReference type="NCBI Taxonomy" id="195482"/>
    <lineage>
        <taxon>Eukaryota</taxon>
        <taxon>Sar</taxon>
        <taxon>Alveolata</taxon>
        <taxon>Apicomplexa</taxon>
        <taxon>Conoidasida</taxon>
        <taxon>Coccidia</taxon>
        <taxon>Eucoccidiorida</taxon>
        <taxon>Eimeriorina</taxon>
        <taxon>Cryptosporidiidae</taxon>
        <taxon>Cryptosporidium</taxon>
    </lineage>
</organism>
<feature type="region of interest" description="Disordered" evidence="5">
    <location>
        <begin position="1"/>
        <end position="25"/>
    </location>
</feature>
<comment type="caution">
    <text evidence="8">The sequence shown here is derived from an EMBL/GenBank/DDBJ whole genome shotgun (WGS) entry which is preliminary data.</text>
</comment>
<dbReference type="CDD" id="cd24162">
    <property type="entry name" value="Prp3_C"/>
    <property type="match status" value="1"/>
</dbReference>
<dbReference type="EMBL" id="JAPCXB010000070">
    <property type="protein sequence ID" value="KAJ1610464.1"/>
    <property type="molecule type" value="Genomic_DNA"/>
</dbReference>
<dbReference type="Proteomes" id="UP001071777">
    <property type="component" value="Unassembled WGS sequence"/>
</dbReference>
<dbReference type="InterPro" id="IPR013881">
    <property type="entry name" value="Pre-mRNA_splic_Prp3_dom"/>
</dbReference>
<dbReference type="Pfam" id="PF08572">
    <property type="entry name" value="PRP3"/>
    <property type="match status" value="1"/>
</dbReference>
<comment type="subcellular location">
    <subcellularLocation>
        <location evidence="1">Nucleus</location>
    </subcellularLocation>
</comment>
<dbReference type="PANTHER" id="PTHR14212:SF0">
    <property type="entry name" value="U4_U6 SMALL NUCLEAR RIBONUCLEOPROTEIN PRP3"/>
    <property type="match status" value="1"/>
</dbReference>
<evidence type="ECO:0000256" key="5">
    <source>
        <dbReference type="SAM" id="MobiDB-lite"/>
    </source>
</evidence>
<evidence type="ECO:0000256" key="2">
    <source>
        <dbReference type="ARBA" id="ARBA00022664"/>
    </source>
</evidence>
<evidence type="ECO:0000256" key="1">
    <source>
        <dbReference type="ARBA" id="ARBA00004123"/>
    </source>
</evidence>
<evidence type="ECO:0000256" key="4">
    <source>
        <dbReference type="ARBA" id="ARBA00023242"/>
    </source>
</evidence>
<evidence type="ECO:0000313" key="8">
    <source>
        <dbReference type="EMBL" id="KAJ1610464.1"/>
    </source>
</evidence>
<evidence type="ECO:0000256" key="3">
    <source>
        <dbReference type="ARBA" id="ARBA00023187"/>
    </source>
</evidence>
<feature type="region of interest" description="Disordered" evidence="5">
    <location>
        <begin position="291"/>
        <end position="322"/>
    </location>
</feature>
<sequence>MSGPKKESVSSNGNMDSLNNATSPGSLLEKAERALEIQNRIAKRLSIFNSKVKTINSSSVESPIIADFNSEKKCVPVWNEPTSCYESRNSSIVHINENKSNIGTSNMNKSTEFIDPRLLTKKKTKRPLRFIREGAFTKEEHKLNNPNFNCRKKRNCRELFYQNDESIFSKVSIPEFEHWDMPFIKQKETVLDGDFPFEILVSKINNLIEHPVPIEPHYDPNEGVSSTIFLTPKEKARLRKRNRQEKTMEKQDRIRMGIDPPVPSKLKLTNLLNVLTEKAIAEPTSIESEIKRQRSERVVLHESKNSSLKLSHDDRSNKKADKWKLDPESPVVHSAIFKIGNLRNKRYIFKIDRNAQDCHLTGCCVISTIDPCVILIEGSKKSVQFYKNLLQNRIKWDQPKETETYCSLIWEGIRPSRVFLKWKLYYCHSKEDAYKFFLDNNSLDLWNISQN</sequence>
<keyword evidence="3" id="KW-0508">mRNA splicing</keyword>
<accession>A0ABQ8P6U9</accession>